<feature type="signal peptide" evidence="2">
    <location>
        <begin position="1"/>
        <end position="28"/>
    </location>
</feature>
<gene>
    <name evidence="4" type="ORF">GCM10023143_09080</name>
</gene>
<evidence type="ECO:0000256" key="1">
    <source>
        <dbReference type="ARBA" id="ARBA00022801"/>
    </source>
</evidence>
<reference evidence="5" key="1">
    <citation type="journal article" date="2019" name="Int. J. Syst. Evol. Microbiol.">
        <title>The Global Catalogue of Microorganisms (GCM) 10K type strain sequencing project: providing services to taxonomists for standard genome sequencing and annotation.</title>
        <authorList>
            <consortium name="The Broad Institute Genomics Platform"/>
            <consortium name="The Broad Institute Genome Sequencing Center for Infectious Disease"/>
            <person name="Wu L."/>
            <person name="Ma J."/>
        </authorList>
    </citation>
    <scope>NUCLEOTIDE SEQUENCE [LARGE SCALE GENOMIC DNA]</scope>
    <source>
        <strain evidence="5">JCM 17664</strain>
    </source>
</reference>
<dbReference type="Pfam" id="PF08450">
    <property type="entry name" value="SGL"/>
    <property type="match status" value="1"/>
</dbReference>
<dbReference type="PANTHER" id="PTHR47572:SF4">
    <property type="entry name" value="LACTONASE DRP35"/>
    <property type="match status" value="1"/>
</dbReference>
<keyword evidence="5" id="KW-1185">Reference proteome</keyword>
<dbReference type="Gene3D" id="2.120.10.30">
    <property type="entry name" value="TolB, C-terminal domain"/>
    <property type="match status" value="1"/>
</dbReference>
<dbReference type="SUPFAM" id="SSF63829">
    <property type="entry name" value="Calcium-dependent phosphotriesterase"/>
    <property type="match status" value="1"/>
</dbReference>
<evidence type="ECO:0000313" key="5">
    <source>
        <dbReference type="Proteomes" id="UP001501207"/>
    </source>
</evidence>
<dbReference type="InterPro" id="IPR011042">
    <property type="entry name" value="6-blade_b-propeller_TolB-like"/>
</dbReference>
<keyword evidence="1" id="KW-0378">Hydrolase</keyword>
<protein>
    <submittedName>
        <fullName evidence="4">SMP-30/gluconolactonase/LRE family protein</fullName>
    </submittedName>
</protein>
<feature type="chain" id="PRO_5047084106" evidence="2">
    <location>
        <begin position="29"/>
        <end position="307"/>
    </location>
</feature>
<dbReference type="RefSeq" id="WP_344976055.1">
    <property type="nucleotide sequence ID" value="NZ_BAABFN010000001.1"/>
</dbReference>
<dbReference type="PANTHER" id="PTHR47572">
    <property type="entry name" value="LIPOPROTEIN-RELATED"/>
    <property type="match status" value="1"/>
</dbReference>
<keyword evidence="2" id="KW-0732">Signal</keyword>
<dbReference type="InterPro" id="IPR051262">
    <property type="entry name" value="SMP-30/CGR1_Lactonase"/>
</dbReference>
<feature type="domain" description="SMP-30/Gluconolactonase/LRE-like region" evidence="3">
    <location>
        <begin position="52"/>
        <end position="292"/>
    </location>
</feature>
<dbReference type="InterPro" id="IPR013658">
    <property type="entry name" value="SGL"/>
</dbReference>
<evidence type="ECO:0000313" key="4">
    <source>
        <dbReference type="EMBL" id="GAA4304541.1"/>
    </source>
</evidence>
<organism evidence="4 5">
    <name type="scientific">Compostibacter hankyongensis</name>
    <dbReference type="NCBI Taxonomy" id="1007089"/>
    <lineage>
        <taxon>Bacteria</taxon>
        <taxon>Pseudomonadati</taxon>
        <taxon>Bacteroidota</taxon>
        <taxon>Chitinophagia</taxon>
        <taxon>Chitinophagales</taxon>
        <taxon>Chitinophagaceae</taxon>
        <taxon>Compostibacter</taxon>
    </lineage>
</organism>
<evidence type="ECO:0000256" key="2">
    <source>
        <dbReference type="SAM" id="SignalP"/>
    </source>
</evidence>
<name>A0ABP8FIF6_9BACT</name>
<sequence>MNKIKIRKAGLVLLMALAAAGSSSGQYAAGGNTAAGPVADTPLRLISKQFSFTEGPAVDKQGNIFFTDQPNNKIWKYGTDGKLSVFLDTAGRSNGTYFDARGNLITCADQYDQLWSVSPAGKVSVLVKDFRGARLNGPNDLWIDPGGGIYFTDPYYQRDYWKRTQPELKKECVYYLSPGSSKPRVVADDLEKPNGIVGSPDGQYLYVADIKAGKTYRYRITRGGKLAYKQLFVSQGSDGITLDKAGNLYITGKGVTIYDPAGTKIGHIDVPEDWTANVCFGGERRNQLFITAGKAIYIQPMRVIGVE</sequence>
<evidence type="ECO:0000259" key="3">
    <source>
        <dbReference type="Pfam" id="PF08450"/>
    </source>
</evidence>
<proteinExistence type="predicted"/>
<dbReference type="EMBL" id="BAABFN010000001">
    <property type="protein sequence ID" value="GAA4304541.1"/>
    <property type="molecule type" value="Genomic_DNA"/>
</dbReference>
<accession>A0ABP8FIF6</accession>
<dbReference type="Proteomes" id="UP001501207">
    <property type="component" value="Unassembled WGS sequence"/>
</dbReference>
<comment type="caution">
    <text evidence="4">The sequence shown here is derived from an EMBL/GenBank/DDBJ whole genome shotgun (WGS) entry which is preliminary data.</text>
</comment>